<sequence>MINLNKGECKYCLKGLTAGRTDRKFCDAKCRSAYHNNRRTVEFAIENTQLKIIRHNRGILKKLSPEGKGIVRKEVLDAHGFNFEAFSRIYITNQNKVYYFSFEYGYSAILEGHTKKVIIVKFQDYMNNYHFDPWRKIKPK</sequence>
<dbReference type="EMBL" id="AP025294">
    <property type="protein sequence ID" value="BDD01158.1"/>
    <property type="molecule type" value="Genomic_DNA"/>
</dbReference>
<accession>A0ABM7VJI9</accession>
<evidence type="ECO:0008006" key="3">
    <source>
        <dbReference type="Google" id="ProtNLM"/>
    </source>
</evidence>
<dbReference type="RefSeq" id="WP_338398756.1">
    <property type="nucleotide sequence ID" value="NZ_AP025294.1"/>
</dbReference>
<gene>
    <name evidence="1" type="ORF">PEPS_34380</name>
</gene>
<name>A0ABM7VJI9_9BACT</name>
<keyword evidence="1" id="KW-0614">Plasmid</keyword>
<protein>
    <recommendedName>
        <fullName evidence="3">DUF2116 family Zn-ribbon domain-containing protein</fullName>
    </recommendedName>
</protein>
<keyword evidence="2" id="KW-1185">Reference proteome</keyword>
<organism evidence="1 2">
    <name type="scientific">Persicobacter psychrovividus</name>
    <dbReference type="NCBI Taxonomy" id="387638"/>
    <lineage>
        <taxon>Bacteria</taxon>
        <taxon>Pseudomonadati</taxon>
        <taxon>Bacteroidota</taxon>
        <taxon>Cytophagia</taxon>
        <taxon>Cytophagales</taxon>
        <taxon>Persicobacteraceae</taxon>
        <taxon>Persicobacter</taxon>
    </lineage>
</organism>
<dbReference type="Proteomes" id="UP001354989">
    <property type="component" value="Plasmid pPP2"/>
</dbReference>
<reference evidence="1 2" key="1">
    <citation type="submission" date="2021-12" db="EMBL/GenBank/DDBJ databases">
        <title>Genome sequencing of bacteria with rrn-lacking chromosome and rrn-plasmid.</title>
        <authorList>
            <person name="Anda M."/>
            <person name="Iwasaki W."/>
        </authorList>
    </citation>
    <scope>NUCLEOTIDE SEQUENCE [LARGE SCALE GENOMIC DNA]</scope>
    <source>
        <strain evidence="1 2">NBRC 101262</strain>
        <plasmid evidence="1 2">pPP2</plasmid>
    </source>
</reference>
<evidence type="ECO:0000313" key="1">
    <source>
        <dbReference type="EMBL" id="BDD01158.1"/>
    </source>
</evidence>
<evidence type="ECO:0000313" key="2">
    <source>
        <dbReference type="Proteomes" id="UP001354989"/>
    </source>
</evidence>
<geneLocation type="plasmid" evidence="1 2">
    <name>pPP2</name>
</geneLocation>
<proteinExistence type="predicted"/>